<gene>
    <name evidence="1" type="ORF">WN944_013911</name>
</gene>
<dbReference type="EMBL" id="JBCGBO010000005">
    <property type="protein sequence ID" value="KAK9198725.1"/>
    <property type="molecule type" value="Genomic_DNA"/>
</dbReference>
<proteinExistence type="predicted"/>
<evidence type="ECO:0000313" key="2">
    <source>
        <dbReference type="Proteomes" id="UP001428341"/>
    </source>
</evidence>
<accession>A0AAP0QL83</accession>
<dbReference type="AlphaFoldDB" id="A0AAP0QL83"/>
<organism evidence="1 2">
    <name type="scientific">Citrus x changshan-huyou</name>
    <dbReference type="NCBI Taxonomy" id="2935761"/>
    <lineage>
        <taxon>Eukaryota</taxon>
        <taxon>Viridiplantae</taxon>
        <taxon>Streptophyta</taxon>
        <taxon>Embryophyta</taxon>
        <taxon>Tracheophyta</taxon>
        <taxon>Spermatophyta</taxon>
        <taxon>Magnoliopsida</taxon>
        <taxon>eudicotyledons</taxon>
        <taxon>Gunneridae</taxon>
        <taxon>Pentapetalae</taxon>
        <taxon>rosids</taxon>
        <taxon>malvids</taxon>
        <taxon>Sapindales</taxon>
        <taxon>Rutaceae</taxon>
        <taxon>Aurantioideae</taxon>
        <taxon>Citrus</taxon>
    </lineage>
</organism>
<dbReference type="Proteomes" id="UP001428341">
    <property type="component" value="Unassembled WGS sequence"/>
</dbReference>
<comment type="caution">
    <text evidence="1">The sequence shown here is derived from an EMBL/GenBank/DDBJ whole genome shotgun (WGS) entry which is preliminary data.</text>
</comment>
<evidence type="ECO:0000313" key="1">
    <source>
        <dbReference type="EMBL" id="KAK9198725.1"/>
    </source>
</evidence>
<reference evidence="1 2" key="1">
    <citation type="submission" date="2024-05" db="EMBL/GenBank/DDBJ databases">
        <title>Haplotype-resolved chromosome-level genome assembly of Huyou (Citrus changshanensis).</title>
        <authorList>
            <person name="Miao C."/>
            <person name="Chen W."/>
            <person name="Wu Y."/>
            <person name="Wang L."/>
            <person name="Zhao S."/>
            <person name="Grierson D."/>
            <person name="Xu C."/>
            <person name="Chen K."/>
        </authorList>
    </citation>
    <scope>NUCLEOTIDE SEQUENCE [LARGE SCALE GENOMIC DNA]</scope>
    <source>
        <strain evidence="1">01-14</strain>
        <tissue evidence="1">Leaf</tissue>
    </source>
</reference>
<sequence>MAASHGVLLPSIGRAFQNLPFKSEATDLGDNYSFSNDRLALVIAPLDRSQEKDYEGADNVIIR</sequence>
<protein>
    <submittedName>
        <fullName evidence="1">Uncharacterized protein</fullName>
    </submittedName>
</protein>
<keyword evidence="2" id="KW-1185">Reference proteome</keyword>
<name>A0AAP0QL83_9ROSI</name>